<organism evidence="1">
    <name type="scientific">marine sediment metagenome</name>
    <dbReference type="NCBI Taxonomy" id="412755"/>
    <lineage>
        <taxon>unclassified sequences</taxon>
        <taxon>metagenomes</taxon>
        <taxon>ecological metagenomes</taxon>
    </lineage>
</organism>
<dbReference type="EMBL" id="LAZR01006540">
    <property type="protein sequence ID" value="KKM91387.1"/>
    <property type="molecule type" value="Genomic_DNA"/>
</dbReference>
<protein>
    <submittedName>
        <fullName evidence="1">Uncharacterized protein</fullName>
    </submittedName>
</protein>
<gene>
    <name evidence="1" type="ORF">LCGC14_1228990</name>
</gene>
<accession>A0A0F9PDF9</accession>
<evidence type="ECO:0000313" key="1">
    <source>
        <dbReference type="EMBL" id="KKM91387.1"/>
    </source>
</evidence>
<comment type="caution">
    <text evidence="1">The sequence shown here is derived from an EMBL/GenBank/DDBJ whole genome shotgun (WGS) entry which is preliminary data.</text>
</comment>
<reference evidence="1" key="1">
    <citation type="journal article" date="2015" name="Nature">
        <title>Complex archaea that bridge the gap between prokaryotes and eukaryotes.</title>
        <authorList>
            <person name="Spang A."/>
            <person name="Saw J.H."/>
            <person name="Jorgensen S.L."/>
            <person name="Zaremba-Niedzwiedzka K."/>
            <person name="Martijn J."/>
            <person name="Lind A.E."/>
            <person name="van Eijk R."/>
            <person name="Schleper C."/>
            <person name="Guy L."/>
            <person name="Ettema T.J."/>
        </authorList>
    </citation>
    <scope>NUCLEOTIDE SEQUENCE</scope>
</reference>
<sequence length="68" mass="8240">MSVLKRENKVIIVNKRRPYEYLSITPEALLKRLYSIMINKMALKEDLNEFEDGFTFKIIEEMFKRKII</sequence>
<dbReference type="AlphaFoldDB" id="A0A0F9PDF9"/>
<name>A0A0F9PDF9_9ZZZZ</name>
<proteinExistence type="predicted"/>